<dbReference type="AlphaFoldDB" id="A0A382UF46"/>
<evidence type="ECO:0000313" key="1">
    <source>
        <dbReference type="EMBL" id="SVD32742.1"/>
    </source>
</evidence>
<name>A0A382UF46_9ZZZZ</name>
<organism evidence="1">
    <name type="scientific">marine metagenome</name>
    <dbReference type="NCBI Taxonomy" id="408172"/>
    <lineage>
        <taxon>unclassified sequences</taxon>
        <taxon>metagenomes</taxon>
        <taxon>ecological metagenomes</taxon>
    </lineage>
</organism>
<accession>A0A382UF46</accession>
<proteinExistence type="predicted"/>
<protein>
    <submittedName>
        <fullName evidence="1">Uncharacterized protein</fullName>
    </submittedName>
</protein>
<sequence>MWALIYGEVKILVLSAGQVRELQFLGMLRQLIVEFFVHCFRVLQ</sequence>
<reference evidence="1" key="1">
    <citation type="submission" date="2018-05" db="EMBL/GenBank/DDBJ databases">
        <authorList>
            <person name="Lanie J.A."/>
            <person name="Ng W.-L."/>
            <person name="Kazmierczak K.M."/>
            <person name="Andrzejewski T.M."/>
            <person name="Davidsen T.M."/>
            <person name="Wayne K.J."/>
            <person name="Tettelin H."/>
            <person name="Glass J.I."/>
            <person name="Rusch D."/>
            <person name="Podicherti R."/>
            <person name="Tsui H.-C.T."/>
            <person name="Winkler M.E."/>
        </authorList>
    </citation>
    <scope>NUCLEOTIDE SEQUENCE</scope>
</reference>
<gene>
    <name evidence="1" type="ORF">METZ01_LOCUS385596</name>
</gene>
<dbReference type="EMBL" id="UINC01143685">
    <property type="protein sequence ID" value="SVD32742.1"/>
    <property type="molecule type" value="Genomic_DNA"/>
</dbReference>